<sequence length="215" mass="22996">MENVCGESFPNQHVRLSTFAATITTYFAVSTRASRIQCPAHGCDGGDETCKKNDVSSGIVLSKVCVVSTMAAGFGLSVEQVVAKGQTNILCFNQQRNVFYGQCGYSLLVLCIVLVTIALVRMLVCSHGRKELGMGQLILIRDRPRFNGLSFLLHPHCNLCPTSTPTSTKPATLAFPSAATSSPLTVCPPRVKLETISPTPVTRAFASFASMGTDC</sequence>
<gene>
    <name evidence="2" type="ORF">H257_03348</name>
</gene>
<reference evidence="2" key="1">
    <citation type="submission" date="2013-12" db="EMBL/GenBank/DDBJ databases">
        <title>The Genome Sequence of Aphanomyces astaci APO3.</title>
        <authorList>
            <consortium name="The Broad Institute Genomics Platform"/>
            <person name="Russ C."/>
            <person name="Tyler B."/>
            <person name="van West P."/>
            <person name="Dieguez-Uribeondo J."/>
            <person name="Young S.K."/>
            <person name="Zeng Q."/>
            <person name="Gargeya S."/>
            <person name="Fitzgerald M."/>
            <person name="Abouelleil A."/>
            <person name="Alvarado L."/>
            <person name="Chapman S.B."/>
            <person name="Gainer-Dewar J."/>
            <person name="Goldberg J."/>
            <person name="Griggs A."/>
            <person name="Gujja S."/>
            <person name="Hansen M."/>
            <person name="Howarth C."/>
            <person name="Imamovic A."/>
            <person name="Ireland A."/>
            <person name="Larimer J."/>
            <person name="McCowan C."/>
            <person name="Murphy C."/>
            <person name="Pearson M."/>
            <person name="Poon T.W."/>
            <person name="Priest M."/>
            <person name="Roberts A."/>
            <person name="Saif S."/>
            <person name="Shea T."/>
            <person name="Sykes S."/>
            <person name="Wortman J."/>
            <person name="Nusbaum C."/>
            <person name="Birren B."/>
        </authorList>
    </citation>
    <scope>NUCLEOTIDE SEQUENCE [LARGE SCALE GENOMIC DNA]</scope>
    <source>
        <strain evidence="2">APO3</strain>
    </source>
</reference>
<evidence type="ECO:0000256" key="1">
    <source>
        <dbReference type="SAM" id="Phobius"/>
    </source>
</evidence>
<evidence type="ECO:0000313" key="2">
    <source>
        <dbReference type="EMBL" id="ETV83984.1"/>
    </source>
</evidence>
<protein>
    <submittedName>
        <fullName evidence="2">Uncharacterized protein</fullName>
    </submittedName>
</protein>
<dbReference type="RefSeq" id="XP_009825676.1">
    <property type="nucleotide sequence ID" value="XM_009827374.1"/>
</dbReference>
<keyword evidence="1" id="KW-0812">Transmembrane</keyword>
<name>W4GY82_APHAT</name>
<keyword evidence="1" id="KW-0472">Membrane</keyword>
<dbReference type="VEuPathDB" id="FungiDB:H257_03348"/>
<organism evidence="2">
    <name type="scientific">Aphanomyces astaci</name>
    <name type="common">Crayfish plague agent</name>
    <dbReference type="NCBI Taxonomy" id="112090"/>
    <lineage>
        <taxon>Eukaryota</taxon>
        <taxon>Sar</taxon>
        <taxon>Stramenopiles</taxon>
        <taxon>Oomycota</taxon>
        <taxon>Saprolegniomycetes</taxon>
        <taxon>Saprolegniales</taxon>
        <taxon>Verrucalvaceae</taxon>
        <taxon>Aphanomyces</taxon>
    </lineage>
</organism>
<dbReference type="GeneID" id="20805344"/>
<accession>W4GY82</accession>
<keyword evidence="1" id="KW-1133">Transmembrane helix</keyword>
<feature type="transmembrane region" description="Helical" evidence="1">
    <location>
        <begin position="104"/>
        <end position="124"/>
    </location>
</feature>
<proteinExistence type="predicted"/>
<dbReference type="EMBL" id="KI913119">
    <property type="protein sequence ID" value="ETV83984.1"/>
    <property type="molecule type" value="Genomic_DNA"/>
</dbReference>
<dbReference type="AlphaFoldDB" id="W4GY82"/>